<feature type="chain" id="PRO_5041314785" description="Secreted protein" evidence="1">
    <location>
        <begin position="23"/>
        <end position="92"/>
    </location>
</feature>
<dbReference type="AlphaFoldDB" id="A0AA39QJU6"/>
<evidence type="ECO:0000313" key="3">
    <source>
        <dbReference type="Proteomes" id="UP001175228"/>
    </source>
</evidence>
<comment type="caution">
    <text evidence="2">The sequence shown here is derived from an EMBL/GenBank/DDBJ whole genome shotgun (WGS) entry which is preliminary data.</text>
</comment>
<keyword evidence="3" id="KW-1185">Reference proteome</keyword>
<name>A0AA39QJU6_9AGAR</name>
<feature type="signal peptide" evidence="1">
    <location>
        <begin position="1"/>
        <end position="22"/>
    </location>
</feature>
<evidence type="ECO:0000256" key="1">
    <source>
        <dbReference type="SAM" id="SignalP"/>
    </source>
</evidence>
<dbReference type="EMBL" id="JAUEPU010000004">
    <property type="protein sequence ID" value="KAK0503166.1"/>
    <property type="molecule type" value="Genomic_DNA"/>
</dbReference>
<accession>A0AA39QJU6</accession>
<dbReference type="Proteomes" id="UP001175228">
    <property type="component" value="Unassembled WGS sequence"/>
</dbReference>
<protein>
    <recommendedName>
        <fullName evidence="4">Secreted protein</fullName>
    </recommendedName>
</protein>
<keyword evidence="1" id="KW-0732">Signal</keyword>
<proteinExistence type="predicted"/>
<evidence type="ECO:0000313" key="2">
    <source>
        <dbReference type="EMBL" id="KAK0503166.1"/>
    </source>
</evidence>
<gene>
    <name evidence="2" type="ORF">EDD18DRAFT_1136631</name>
</gene>
<organism evidence="2 3">
    <name type="scientific">Armillaria luteobubalina</name>
    <dbReference type="NCBI Taxonomy" id="153913"/>
    <lineage>
        <taxon>Eukaryota</taxon>
        <taxon>Fungi</taxon>
        <taxon>Dikarya</taxon>
        <taxon>Basidiomycota</taxon>
        <taxon>Agaricomycotina</taxon>
        <taxon>Agaricomycetes</taxon>
        <taxon>Agaricomycetidae</taxon>
        <taxon>Agaricales</taxon>
        <taxon>Marasmiineae</taxon>
        <taxon>Physalacriaceae</taxon>
        <taxon>Armillaria</taxon>
    </lineage>
</organism>
<sequence length="92" mass="10487">MRCAKSPSALFTLGIGIVIVTSAHLQDDGCHGPRRRIRREATNNQSIRDLYHSTYWDMTAQHYFVLEVLSVASKVLDLRSIERLNSTIRTDI</sequence>
<evidence type="ECO:0008006" key="4">
    <source>
        <dbReference type="Google" id="ProtNLM"/>
    </source>
</evidence>
<reference evidence="2" key="1">
    <citation type="submission" date="2023-06" db="EMBL/GenBank/DDBJ databases">
        <authorList>
            <consortium name="Lawrence Berkeley National Laboratory"/>
            <person name="Ahrendt S."/>
            <person name="Sahu N."/>
            <person name="Indic B."/>
            <person name="Wong-Bajracharya J."/>
            <person name="Merenyi Z."/>
            <person name="Ke H.-M."/>
            <person name="Monk M."/>
            <person name="Kocsube S."/>
            <person name="Drula E."/>
            <person name="Lipzen A."/>
            <person name="Balint B."/>
            <person name="Henrissat B."/>
            <person name="Andreopoulos B."/>
            <person name="Martin F.M."/>
            <person name="Harder C.B."/>
            <person name="Rigling D."/>
            <person name="Ford K.L."/>
            <person name="Foster G.D."/>
            <person name="Pangilinan J."/>
            <person name="Papanicolaou A."/>
            <person name="Barry K."/>
            <person name="LaButti K."/>
            <person name="Viragh M."/>
            <person name="Koriabine M."/>
            <person name="Yan M."/>
            <person name="Riley R."/>
            <person name="Champramary S."/>
            <person name="Plett K.L."/>
            <person name="Tsai I.J."/>
            <person name="Slot J."/>
            <person name="Sipos G."/>
            <person name="Plett J."/>
            <person name="Nagy L.G."/>
            <person name="Grigoriev I.V."/>
        </authorList>
    </citation>
    <scope>NUCLEOTIDE SEQUENCE</scope>
    <source>
        <strain evidence="2">HWK02</strain>
    </source>
</reference>